<keyword evidence="3" id="KW-1133">Transmembrane helix</keyword>
<dbReference type="STRING" id="4540.A0A3L6SYI3"/>
<proteinExistence type="predicted"/>
<dbReference type="Pfam" id="PF01657">
    <property type="entry name" value="Stress-antifung"/>
    <property type="match status" value="1"/>
</dbReference>
<keyword evidence="3" id="KW-0812">Transmembrane</keyword>
<dbReference type="PROSITE" id="PS51473">
    <property type="entry name" value="GNK2"/>
    <property type="match status" value="1"/>
</dbReference>
<dbReference type="PANTHER" id="PTHR32099:SF42">
    <property type="entry name" value="CYSTEINE-RICH RECEPTOR-LIKE PROTEIN KINASE 9-RELATED"/>
    <property type="match status" value="1"/>
</dbReference>
<evidence type="ECO:0000313" key="5">
    <source>
        <dbReference type="EMBL" id="RLN29403.1"/>
    </source>
</evidence>
<reference evidence="6" key="1">
    <citation type="journal article" date="2019" name="Nat. Commun.">
        <title>The genome of broomcorn millet.</title>
        <authorList>
            <person name="Zou C."/>
            <person name="Miki D."/>
            <person name="Li D."/>
            <person name="Tang Q."/>
            <person name="Xiao L."/>
            <person name="Rajput S."/>
            <person name="Deng P."/>
            <person name="Jia W."/>
            <person name="Huang R."/>
            <person name="Zhang M."/>
            <person name="Sun Y."/>
            <person name="Hu J."/>
            <person name="Fu X."/>
            <person name="Schnable P.S."/>
            <person name="Li F."/>
            <person name="Zhang H."/>
            <person name="Feng B."/>
            <person name="Zhu X."/>
            <person name="Liu R."/>
            <person name="Schnable J.C."/>
            <person name="Zhu J.-K."/>
            <person name="Zhang H."/>
        </authorList>
    </citation>
    <scope>NUCLEOTIDE SEQUENCE [LARGE SCALE GENOMIC DNA]</scope>
</reference>
<dbReference type="AlphaFoldDB" id="A0A3L6SYI3"/>
<keyword evidence="6" id="KW-1185">Reference proteome</keyword>
<organism evidence="5 6">
    <name type="scientific">Panicum miliaceum</name>
    <name type="common">Proso millet</name>
    <name type="synonym">Broomcorn millet</name>
    <dbReference type="NCBI Taxonomy" id="4540"/>
    <lineage>
        <taxon>Eukaryota</taxon>
        <taxon>Viridiplantae</taxon>
        <taxon>Streptophyta</taxon>
        <taxon>Embryophyta</taxon>
        <taxon>Tracheophyta</taxon>
        <taxon>Spermatophyta</taxon>
        <taxon>Magnoliopsida</taxon>
        <taxon>Liliopsida</taxon>
        <taxon>Poales</taxon>
        <taxon>Poaceae</taxon>
        <taxon>PACMAD clade</taxon>
        <taxon>Panicoideae</taxon>
        <taxon>Panicodae</taxon>
        <taxon>Paniceae</taxon>
        <taxon>Panicinae</taxon>
        <taxon>Panicum</taxon>
        <taxon>Panicum sect. Panicum</taxon>
    </lineage>
</organism>
<comment type="caution">
    <text evidence="5">The sequence shown here is derived from an EMBL/GenBank/DDBJ whole genome shotgun (WGS) entry which is preliminary data.</text>
</comment>
<keyword evidence="3" id="KW-0472">Membrane</keyword>
<evidence type="ECO:0000313" key="6">
    <source>
        <dbReference type="Proteomes" id="UP000275267"/>
    </source>
</evidence>
<dbReference type="Proteomes" id="UP000275267">
    <property type="component" value="Unassembled WGS sequence"/>
</dbReference>
<keyword evidence="1" id="KW-0732">Signal</keyword>
<evidence type="ECO:0000259" key="4">
    <source>
        <dbReference type="PROSITE" id="PS51473"/>
    </source>
</evidence>
<accession>A0A3L6SYI3</accession>
<dbReference type="InterPro" id="IPR002902">
    <property type="entry name" value="GNK2"/>
</dbReference>
<evidence type="ECO:0000256" key="1">
    <source>
        <dbReference type="ARBA" id="ARBA00022729"/>
    </source>
</evidence>
<keyword evidence="2" id="KW-0677">Repeat</keyword>
<dbReference type="PANTHER" id="PTHR32099">
    <property type="entry name" value="CYSTEINE-RICH REPEAT SECRETORY PROTEIN"/>
    <property type="match status" value="1"/>
</dbReference>
<evidence type="ECO:0000256" key="3">
    <source>
        <dbReference type="SAM" id="Phobius"/>
    </source>
</evidence>
<dbReference type="InterPro" id="IPR038408">
    <property type="entry name" value="GNK2_sf"/>
</dbReference>
<sequence length="240" mass="26335">MFVALEQRVICSVKATIERHKKAHAVGSSSGAPLLELNAQMKMLKLLLIIAAVLQFALVATSSSSAYWVFYCAGGNFTPGNPYGSTLDAMAAVLPRRASSSPLLFTSSQQLAARYRGKTTTVYVIAQCRRDSRRSSYESCIKGAFEDTHRLRGSRVGAFVYRKLCTVSYYDEKISLFPNTATYHAVASSWDHANISIRGKIFDDAVHELAQAVVDRTITSSQLFSTGQKAVDAVDYQLNI</sequence>
<dbReference type="CDD" id="cd23509">
    <property type="entry name" value="Gnk2-like"/>
    <property type="match status" value="1"/>
</dbReference>
<name>A0A3L6SYI3_PANMI</name>
<evidence type="ECO:0000256" key="2">
    <source>
        <dbReference type="ARBA" id="ARBA00022737"/>
    </source>
</evidence>
<dbReference type="EMBL" id="PQIB02000003">
    <property type="protein sequence ID" value="RLN29403.1"/>
    <property type="molecule type" value="Genomic_DNA"/>
</dbReference>
<dbReference type="Gene3D" id="3.30.430.20">
    <property type="entry name" value="Gnk2 domain, C-X8-C-X2-C motif"/>
    <property type="match status" value="1"/>
</dbReference>
<gene>
    <name evidence="5" type="ORF">C2845_PM05G06790</name>
</gene>
<feature type="transmembrane region" description="Helical" evidence="3">
    <location>
        <begin position="46"/>
        <end position="70"/>
    </location>
</feature>
<protein>
    <recommendedName>
        <fullName evidence="4">Gnk2-homologous domain-containing protein</fullName>
    </recommendedName>
</protein>
<feature type="domain" description="Gnk2-homologous" evidence="4">
    <location>
        <begin position="65"/>
        <end position="174"/>
    </location>
</feature>